<evidence type="ECO:0000256" key="5">
    <source>
        <dbReference type="ARBA" id="ARBA00022771"/>
    </source>
</evidence>
<dbReference type="CDD" id="cd06257">
    <property type="entry name" value="DnaJ"/>
    <property type="match status" value="1"/>
</dbReference>
<keyword evidence="7 9" id="KW-0346">Stress response</keyword>
<dbReference type="PROSITE" id="PS50076">
    <property type="entry name" value="DNAJ_2"/>
    <property type="match status" value="1"/>
</dbReference>
<comment type="caution">
    <text evidence="13">The sequence shown here is derived from an EMBL/GenBank/DDBJ whole genome shotgun (WGS) entry which is preliminary data.</text>
</comment>
<dbReference type="InterPro" id="IPR002939">
    <property type="entry name" value="DnaJ_C"/>
</dbReference>
<keyword evidence="14" id="KW-1185">Reference proteome</keyword>
<dbReference type="GO" id="GO:0006260">
    <property type="term" value="P:DNA replication"/>
    <property type="evidence" value="ECO:0007669"/>
    <property type="project" value="UniProtKB-KW"/>
</dbReference>
<dbReference type="InterPro" id="IPR036410">
    <property type="entry name" value="HSP_DnaJ_Cys-rich_dom_sf"/>
</dbReference>
<dbReference type="PRINTS" id="PR00625">
    <property type="entry name" value="JDOMAIN"/>
</dbReference>
<dbReference type="HAMAP" id="MF_01152">
    <property type="entry name" value="DnaJ"/>
    <property type="match status" value="1"/>
</dbReference>
<dbReference type="OrthoDB" id="9779889at2"/>
<gene>
    <name evidence="9 13" type="primary">dnaJ</name>
    <name evidence="13" type="ORF">E1269_23350</name>
</gene>
<feature type="domain" description="J" evidence="11">
    <location>
        <begin position="8"/>
        <end position="72"/>
    </location>
</feature>
<keyword evidence="6 9" id="KW-0862">Zinc</keyword>
<feature type="repeat" description="CXXCXGXG motif" evidence="9">
    <location>
        <begin position="145"/>
        <end position="152"/>
    </location>
</feature>
<feature type="zinc finger region" description="CR-type" evidence="10">
    <location>
        <begin position="132"/>
        <end position="214"/>
    </location>
</feature>
<dbReference type="CDD" id="cd10719">
    <property type="entry name" value="DnaJ_zf"/>
    <property type="match status" value="1"/>
</dbReference>
<comment type="similarity">
    <text evidence="9">Belongs to the DnaJ family.</text>
</comment>
<dbReference type="PROSITE" id="PS00636">
    <property type="entry name" value="DNAJ_1"/>
    <property type="match status" value="1"/>
</dbReference>
<dbReference type="InterPro" id="IPR001305">
    <property type="entry name" value="HSP_DnaJ_Cys-rich_dom"/>
</dbReference>
<feature type="repeat" description="CXXCXGXG motif" evidence="9">
    <location>
        <begin position="188"/>
        <end position="195"/>
    </location>
</feature>
<keyword evidence="3 9" id="KW-0479">Metal-binding</keyword>
<dbReference type="Proteomes" id="UP000294739">
    <property type="component" value="Unassembled WGS sequence"/>
</dbReference>
<keyword evidence="4 9" id="KW-0677">Repeat</keyword>
<dbReference type="CDD" id="cd10747">
    <property type="entry name" value="DnaJ_C"/>
    <property type="match status" value="1"/>
</dbReference>
<keyword evidence="5 9" id="KW-0863">Zinc-finger</keyword>
<dbReference type="Gene3D" id="1.10.287.110">
    <property type="entry name" value="DnaJ domain"/>
    <property type="match status" value="1"/>
</dbReference>
<feature type="binding site" evidence="9">
    <location>
        <position position="188"/>
    </location>
    <ligand>
        <name>Zn(2+)</name>
        <dbReference type="ChEBI" id="CHEBI:29105"/>
        <label>2</label>
    </ligand>
</feature>
<feature type="binding site" evidence="9">
    <location>
        <position position="165"/>
    </location>
    <ligand>
        <name>Zn(2+)</name>
        <dbReference type="ChEBI" id="CHEBI:29105"/>
        <label>2</label>
    </ligand>
</feature>
<dbReference type="Pfam" id="PF00684">
    <property type="entry name" value="DnaJ_CXXCXGXG"/>
    <property type="match status" value="1"/>
</dbReference>
<comment type="domain">
    <text evidence="9">The J domain is necessary and sufficient to stimulate DnaK ATPase activity. Zinc center 1 plays an important role in the autonomous, DnaK-independent chaperone activity of DnaJ. Zinc center 2 is essential for interaction with DnaK and for DnaJ activity.</text>
</comment>
<evidence type="ECO:0000256" key="6">
    <source>
        <dbReference type="ARBA" id="ARBA00022833"/>
    </source>
</evidence>
<dbReference type="Gene3D" id="6.20.20.10">
    <property type="match status" value="2"/>
</dbReference>
<organism evidence="13 14">
    <name type="scientific">Jiangella asiatica</name>
    <dbReference type="NCBI Taxonomy" id="2530372"/>
    <lineage>
        <taxon>Bacteria</taxon>
        <taxon>Bacillati</taxon>
        <taxon>Actinomycetota</taxon>
        <taxon>Actinomycetes</taxon>
        <taxon>Jiangellales</taxon>
        <taxon>Jiangellaceae</taxon>
        <taxon>Jiangella</taxon>
    </lineage>
</organism>
<feature type="repeat" description="CXXCXGXG motif" evidence="9">
    <location>
        <begin position="202"/>
        <end position="209"/>
    </location>
</feature>
<sequence>MTRVPSTDYYEVLGVPKDASSEQIKKAYRRLARQLHPDVNPDPETQERFKEVVTAYEVLNDPRKREMYDLGADPLASGGGAGGNFGGAFSFTDIMDAFFGGGGTSRGPRSRVRRGQDALVQLKIELADTVFGATRELQVDTAVVCGVCEGAGTAKGAQRVTCPTCQGQGEVSQVQRSFLGQVMTTRPCPACQGFGTINPNPCVECAGDGRVRTRRSLTIKIPAGVDNGTRIQLSGQGEVGPGGGPAGDLYVELAVIPHPVFTRNGDNLHCTLPLPMTAAALGTSVEIETFDGTATVEIRPGAQHGEQLKLGARGVPKLRGTGRGDLLIHLDVQTPTKLDARQEELLRELAALRNEESVPGPGAAAQQGNLFTRIRDAFKEGLA</sequence>
<protein>
    <recommendedName>
        <fullName evidence="9">Chaperone protein DnaJ</fullName>
    </recommendedName>
</protein>
<keyword evidence="8 9" id="KW-0143">Chaperone</keyword>
<evidence type="ECO:0000256" key="8">
    <source>
        <dbReference type="ARBA" id="ARBA00023186"/>
    </source>
</evidence>
<dbReference type="NCBIfam" id="NF010871">
    <property type="entry name" value="PRK14278.1"/>
    <property type="match status" value="1"/>
</dbReference>
<feature type="binding site" evidence="9">
    <location>
        <position position="202"/>
    </location>
    <ligand>
        <name>Zn(2+)</name>
        <dbReference type="ChEBI" id="CHEBI:29105"/>
        <label>1</label>
    </ligand>
</feature>
<dbReference type="SUPFAM" id="SSF57938">
    <property type="entry name" value="DnaJ/Hsp40 cysteine-rich domain"/>
    <property type="match status" value="1"/>
</dbReference>
<dbReference type="InterPro" id="IPR001623">
    <property type="entry name" value="DnaJ_domain"/>
</dbReference>
<dbReference type="PANTHER" id="PTHR43096">
    <property type="entry name" value="DNAJ HOMOLOG 1, MITOCHONDRIAL-RELATED"/>
    <property type="match status" value="1"/>
</dbReference>
<dbReference type="InterPro" id="IPR036869">
    <property type="entry name" value="J_dom_sf"/>
</dbReference>
<keyword evidence="1 9" id="KW-0963">Cytoplasm</keyword>
<dbReference type="InterPro" id="IPR018253">
    <property type="entry name" value="DnaJ_domain_CS"/>
</dbReference>
<accession>A0A4R5CR37</accession>
<dbReference type="GO" id="GO:0009408">
    <property type="term" value="P:response to heat"/>
    <property type="evidence" value="ECO:0007669"/>
    <property type="project" value="InterPro"/>
</dbReference>
<dbReference type="GO" id="GO:0051082">
    <property type="term" value="F:unfolded protein binding"/>
    <property type="evidence" value="ECO:0007669"/>
    <property type="project" value="UniProtKB-UniRule"/>
</dbReference>
<feature type="binding site" evidence="9">
    <location>
        <position position="148"/>
    </location>
    <ligand>
        <name>Zn(2+)</name>
        <dbReference type="ChEBI" id="CHEBI:29105"/>
        <label>1</label>
    </ligand>
</feature>
<dbReference type="InterPro" id="IPR012724">
    <property type="entry name" value="DnaJ"/>
</dbReference>
<feature type="binding site" evidence="9">
    <location>
        <position position="191"/>
    </location>
    <ligand>
        <name>Zn(2+)</name>
        <dbReference type="ChEBI" id="CHEBI:29105"/>
        <label>2</label>
    </ligand>
</feature>
<feature type="binding site" evidence="9">
    <location>
        <position position="145"/>
    </location>
    <ligand>
        <name>Zn(2+)</name>
        <dbReference type="ChEBI" id="CHEBI:29105"/>
        <label>1</label>
    </ligand>
</feature>
<dbReference type="GO" id="GO:0042026">
    <property type="term" value="P:protein refolding"/>
    <property type="evidence" value="ECO:0007669"/>
    <property type="project" value="TreeGrafter"/>
</dbReference>
<dbReference type="FunCoup" id="A0A4R5CR37">
    <property type="interactions" value="404"/>
</dbReference>
<feature type="domain" description="CR-type" evidence="12">
    <location>
        <begin position="132"/>
        <end position="214"/>
    </location>
</feature>
<feature type="binding site" evidence="9">
    <location>
        <position position="162"/>
    </location>
    <ligand>
        <name>Zn(2+)</name>
        <dbReference type="ChEBI" id="CHEBI:29105"/>
        <label>2</label>
    </ligand>
</feature>
<dbReference type="InterPro" id="IPR008971">
    <property type="entry name" value="HSP40/DnaJ_pept-bd"/>
</dbReference>
<evidence type="ECO:0000259" key="11">
    <source>
        <dbReference type="PROSITE" id="PS50076"/>
    </source>
</evidence>
<evidence type="ECO:0000256" key="1">
    <source>
        <dbReference type="ARBA" id="ARBA00022490"/>
    </source>
</evidence>
<evidence type="ECO:0000256" key="4">
    <source>
        <dbReference type="ARBA" id="ARBA00022737"/>
    </source>
</evidence>
<dbReference type="GO" id="GO:0008270">
    <property type="term" value="F:zinc ion binding"/>
    <property type="evidence" value="ECO:0007669"/>
    <property type="project" value="UniProtKB-UniRule"/>
</dbReference>
<dbReference type="PANTHER" id="PTHR43096:SF48">
    <property type="entry name" value="CHAPERONE PROTEIN DNAJ"/>
    <property type="match status" value="1"/>
</dbReference>
<dbReference type="Pfam" id="PF00226">
    <property type="entry name" value="DnaJ"/>
    <property type="match status" value="1"/>
</dbReference>
<dbReference type="InParanoid" id="A0A4R5CR37"/>
<dbReference type="Gene3D" id="2.60.260.20">
    <property type="entry name" value="Urease metallochaperone UreE, N-terminal domain"/>
    <property type="match status" value="2"/>
</dbReference>
<dbReference type="AlphaFoldDB" id="A0A4R5CR37"/>
<comment type="cofactor">
    <cofactor evidence="9">
        <name>Zn(2+)</name>
        <dbReference type="ChEBI" id="CHEBI:29105"/>
    </cofactor>
    <text evidence="9">Binds 2 Zn(2+) ions per monomer.</text>
</comment>
<dbReference type="PROSITE" id="PS51188">
    <property type="entry name" value="ZF_CR"/>
    <property type="match status" value="1"/>
</dbReference>
<dbReference type="Pfam" id="PF01556">
    <property type="entry name" value="DnaJ_C"/>
    <property type="match status" value="1"/>
</dbReference>
<dbReference type="GO" id="GO:0005524">
    <property type="term" value="F:ATP binding"/>
    <property type="evidence" value="ECO:0007669"/>
    <property type="project" value="InterPro"/>
</dbReference>
<evidence type="ECO:0000256" key="2">
    <source>
        <dbReference type="ARBA" id="ARBA00022705"/>
    </source>
</evidence>
<keyword evidence="2 9" id="KW-0235">DNA replication</keyword>
<evidence type="ECO:0000256" key="7">
    <source>
        <dbReference type="ARBA" id="ARBA00023016"/>
    </source>
</evidence>
<comment type="subunit">
    <text evidence="9">Homodimer.</text>
</comment>
<dbReference type="EMBL" id="SMKZ01000042">
    <property type="protein sequence ID" value="TDE01301.1"/>
    <property type="molecule type" value="Genomic_DNA"/>
</dbReference>
<comment type="subcellular location">
    <subcellularLocation>
        <location evidence="9">Cytoplasm</location>
    </subcellularLocation>
</comment>
<reference evidence="13 14" key="1">
    <citation type="submission" date="2019-03" db="EMBL/GenBank/DDBJ databases">
        <title>Draft genome sequences of novel Actinobacteria.</title>
        <authorList>
            <person name="Sahin N."/>
            <person name="Ay H."/>
            <person name="Saygin H."/>
        </authorList>
    </citation>
    <scope>NUCLEOTIDE SEQUENCE [LARGE SCALE GENOMIC DNA]</scope>
    <source>
        <strain evidence="13 14">5K138</strain>
    </source>
</reference>
<evidence type="ECO:0000256" key="10">
    <source>
        <dbReference type="PROSITE-ProRule" id="PRU00546"/>
    </source>
</evidence>
<dbReference type="GO" id="GO:0005737">
    <property type="term" value="C:cytoplasm"/>
    <property type="evidence" value="ECO:0007669"/>
    <property type="project" value="UniProtKB-SubCell"/>
</dbReference>
<name>A0A4R5CR37_9ACTN</name>
<evidence type="ECO:0000256" key="3">
    <source>
        <dbReference type="ARBA" id="ARBA00022723"/>
    </source>
</evidence>
<dbReference type="NCBIfam" id="NF008035">
    <property type="entry name" value="PRK10767.1"/>
    <property type="match status" value="1"/>
</dbReference>
<comment type="function">
    <text evidence="9">Participates actively in the response to hyperosmotic and heat shock by preventing the aggregation of stress-denatured proteins and by disaggregating proteins, also in an autonomous, DnaK-independent fashion. Unfolded proteins bind initially to DnaJ; upon interaction with the DnaJ-bound protein, DnaK hydrolyzes its bound ATP, resulting in the formation of a stable complex. GrpE releases ADP from DnaK; ATP binding to DnaK triggers the release of the substrate protein, thus completing the reaction cycle. Several rounds of ATP-dependent interactions between DnaJ, DnaK and GrpE are required for fully efficient folding. Also involved, together with DnaK and GrpE, in the DNA replication of plasmids through activation of initiation proteins.</text>
</comment>
<dbReference type="SUPFAM" id="SSF49493">
    <property type="entry name" value="HSP40/DnaJ peptide-binding domain"/>
    <property type="match status" value="2"/>
</dbReference>
<proteinExistence type="inferred from homology"/>
<evidence type="ECO:0000256" key="9">
    <source>
        <dbReference type="HAMAP-Rule" id="MF_01152"/>
    </source>
</evidence>
<evidence type="ECO:0000313" key="14">
    <source>
        <dbReference type="Proteomes" id="UP000294739"/>
    </source>
</evidence>
<dbReference type="GO" id="GO:0031072">
    <property type="term" value="F:heat shock protein binding"/>
    <property type="evidence" value="ECO:0007669"/>
    <property type="project" value="InterPro"/>
</dbReference>
<feature type="repeat" description="CXXCXGXG motif" evidence="9">
    <location>
        <begin position="162"/>
        <end position="169"/>
    </location>
</feature>
<dbReference type="NCBIfam" id="TIGR02349">
    <property type="entry name" value="DnaJ_bact"/>
    <property type="match status" value="1"/>
</dbReference>
<evidence type="ECO:0000313" key="13">
    <source>
        <dbReference type="EMBL" id="TDE01301.1"/>
    </source>
</evidence>
<feature type="binding site" evidence="9">
    <location>
        <position position="205"/>
    </location>
    <ligand>
        <name>Zn(2+)</name>
        <dbReference type="ChEBI" id="CHEBI:29105"/>
        <label>1</label>
    </ligand>
</feature>
<evidence type="ECO:0000259" key="12">
    <source>
        <dbReference type="PROSITE" id="PS51188"/>
    </source>
</evidence>
<dbReference type="SUPFAM" id="SSF46565">
    <property type="entry name" value="Chaperone J-domain"/>
    <property type="match status" value="1"/>
</dbReference>
<dbReference type="SMART" id="SM00271">
    <property type="entry name" value="DnaJ"/>
    <property type="match status" value="1"/>
</dbReference>
<dbReference type="FunFam" id="2.60.260.20:FF:000005">
    <property type="entry name" value="Chaperone protein dnaJ 1, mitochondrial"/>
    <property type="match status" value="1"/>
</dbReference>